<sequence length="72" mass="8614">MNLCFLTYYARTGRYRECMLENHLICLPLCKSLHSMELLSVLNMIKTVCLEKANWTFILAVSYLYRTPHYLY</sequence>
<organism evidence="1 2">
    <name type="scientific">Tagetes erecta</name>
    <name type="common">African marigold</name>
    <dbReference type="NCBI Taxonomy" id="13708"/>
    <lineage>
        <taxon>Eukaryota</taxon>
        <taxon>Viridiplantae</taxon>
        <taxon>Streptophyta</taxon>
        <taxon>Embryophyta</taxon>
        <taxon>Tracheophyta</taxon>
        <taxon>Spermatophyta</taxon>
        <taxon>Magnoliopsida</taxon>
        <taxon>eudicotyledons</taxon>
        <taxon>Gunneridae</taxon>
        <taxon>Pentapetalae</taxon>
        <taxon>asterids</taxon>
        <taxon>campanulids</taxon>
        <taxon>Asterales</taxon>
        <taxon>Asteraceae</taxon>
        <taxon>Asteroideae</taxon>
        <taxon>Heliantheae alliance</taxon>
        <taxon>Tageteae</taxon>
        <taxon>Tagetes</taxon>
    </lineage>
</organism>
<protein>
    <submittedName>
        <fullName evidence="1">Uncharacterized protein</fullName>
    </submittedName>
</protein>
<dbReference type="EMBL" id="JAUHHV010000006">
    <property type="protein sequence ID" value="KAK1420032.1"/>
    <property type="molecule type" value="Genomic_DNA"/>
</dbReference>
<gene>
    <name evidence="1" type="ORF">QVD17_21320</name>
</gene>
<keyword evidence="2" id="KW-1185">Reference proteome</keyword>
<accession>A0AAD8NSW5</accession>
<dbReference type="AlphaFoldDB" id="A0AAD8NSW5"/>
<reference evidence="1" key="1">
    <citation type="journal article" date="2023" name="bioRxiv">
        <title>Improved chromosome-level genome assembly for marigold (Tagetes erecta).</title>
        <authorList>
            <person name="Jiang F."/>
            <person name="Yuan L."/>
            <person name="Wang S."/>
            <person name="Wang H."/>
            <person name="Xu D."/>
            <person name="Wang A."/>
            <person name="Fan W."/>
        </authorList>
    </citation>
    <scope>NUCLEOTIDE SEQUENCE</scope>
    <source>
        <strain evidence="1">WSJ</strain>
        <tissue evidence="1">Leaf</tissue>
    </source>
</reference>
<name>A0AAD8NSW5_TARER</name>
<comment type="caution">
    <text evidence="1">The sequence shown here is derived from an EMBL/GenBank/DDBJ whole genome shotgun (WGS) entry which is preliminary data.</text>
</comment>
<evidence type="ECO:0000313" key="2">
    <source>
        <dbReference type="Proteomes" id="UP001229421"/>
    </source>
</evidence>
<evidence type="ECO:0000313" key="1">
    <source>
        <dbReference type="EMBL" id="KAK1420032.1"/>
    </source>
</evidence>
<proteinExistence type="predicted"/>
<dbReference type="Proteomes" id="UP001229421">
    <property type="component" value="Unassembled WGS sequence"/>
</dbReference>